<dbReference type="GeneID" id="92823192"/>
<gene>
    <name evidence="1" type="ORF">BCB44BAC_02973</name>
</gene>
<dbReference type="Proteomes" id="UP000242164">
    <property type="component" value="Unassembled WGS sequence"/>
</dbReference>
<organism evidence="1 2">
    <name type="scientific">Bacillus cytotoxicus</name>
    <dbReference type="NCBI Taxonomy" id="580165"/>
    <lineage>
        <taxon>Bacteria</taxon>
        <taxon>Bacillati</taxon>
        <taxon>Bacillota</taxon>
        <taxon>Bacilli</taxon>
        <taxon>Bacillales</taxon>
        <taxon>Bacillaceae</taxon>
        <taxon>Bacillus</taxon>
        <taxon>Bacillus cereus group</taxon>
    </lineage>
</organism>
<comment type="caution">
    <text evidence="1">The sequence shown here is derived from an EMBL/GenBank/DDBJ whole genome shotgun (WGS) entry which is preliminary data.</text>
</comment>
<protein>
    <submittedName>
        <fullName evidence="1">Uncharacterized protein</fullName>
    </submittedName>
</protein>
<sequence>MKKIIAGLAIVCALTLSVSSISNEVGKEKVKEPVKMMLDPGTIG</sequence>
<reference evidence="1 2" key="1">
    <citation type="submission" date="2016-08" db="EMBL/GenBank/DDBJ databases">
        <authorList>
            <person name="Loux V."/>
            <person name="Rue O."/>
        </authorList>
    </citation>
    <scope>NUCLEOTIDE SEQUENCE [LARGE SCALE GENOMIC DNA]</scope>
    <source>
        <strain evidence="1 2">AFSSA_08CEB44bac</strain>
    </source>
</reference>
<dbReference type="EMBL" id="FMIK01000039">
    <property type="protein sequence ID" value="SCL98164.1"/>
    <property type="molecule type" value="Genomic_DNA"/>
</dbReference>
<evidence type="ECO:0000313" key="2">
    <source>
        <dbReference type="Proteomes" id="UP000242164"/>
    </source>
</evidence>
<dbReference type="RefSeq" id="WP_087099040.1">
    <property type="nucleotide sequence ID" value="NZ_CP024096.1"/>
</dbReference>
<evidence type="ECO:0000313" key="1">
    <source>
        <dbReference type="EMBL" id="SCL98164.1"/>
    </source>
</evidence>
<name>A0AAX2CJ93_9BACI</name>
<accession>A0AAX2CJ93</accession>
<dbReference type="AlphaFoldDB" id="A0AAX2CJ93"/>
<proteinExistence type="predicted"/>